<proteinExistence type="predicted"/>
<dbReference type="EMBL" id="HBGH01010308">
    <property type="protein sequence ID" value="CAD9233593.1"/>
    <property type="molecule type" value="Transcribed_RNA"/>
</dbReference>
<dbReference type="AlphaFoldDB" id="A0A7S1TDP4"/>
<sequence>MQEIGGGGRACGWMVSREDEVVFRVKCLELGRAEPLVNYIARDEAGSTWSSRWQETCVLWNARSSSLPSPVWCVAQVIDPVLSRVGNTTEARNRVLGILDESVQEMERIDITLSRLERQWVRDMRSILIEAGFFGASDPKQGE</sequence>
<name>A0A7S1TDP4_9RHOD</name>
<gene>
    <name evidence="1" type="ORF">CCAE0312_LOCUS5679</name>
</gene>
<accession>A0A7S1TDP4</accession>
<protein>
    <submittedName>
        <fullName evidence="1">Uncharacterized protein</fullName>
    </submittedName>
</protein>
<evidence type="ECO:0000313" key="1">
    <source>
        <dbReference type="EMBL" id="CAD9233593.1"/>
    </source>
</evidence>
<reference evidence="1" key="1">
    <citation type="submission" date="2021-01" db="EMBL/GenBank/DDBJ databases">
        <authorList>
            <person name="Corre E."/>
            <person name="Pelletier E."/>
            <person name="Niang G."/>
            <person name="Scheremetjew M."/>
            <person name="Finn R."/>
            <person name="Kale V."/>
            <person name="Holt S."/>
            <person name="Cochrane G."/>
            <person name="Meng A."/>
            <person name="Brown T."/>
            <person name="Cohen L."/>
        </authorList>
    </citation>
    <scope>NUCLEOTIDE SEQUENCE</scope>
    <source>
        <strain evidence="1">SAG 36.94</strain>
    </source>
</reference>
<organism evidence="1">
    <name type="scientific">Compsopogon caeruleus</name>
    <dbReference type="NCBI Taxonomy" id="31354"/>
    <lineage>
        <taxon>Eukaryota</taxon>
        <taxon>Rhodophyta</taxon>
        <taxon>Compsopogonophyceae</taxon>
        <taxon>Compsopogonales</taxon>
        <taxon>Compsopogonaceae</taxon>
        <taxon>Compsopogon</taxon>
    </lineage>
</organism>